<keyword evidence="2 8" id="KW-0479">Metal-binding</keyword>
<keyword evidence="4 5" id="KW-0119">Carbohydrate metabolism</keyword>
<dbReference type="PIRSF" id="PIRSF038994">
    <property type="entry name" value="NagA"/>
    <property type="match status" value="1"/>
</dbReference>
<organism evidence="10 11">
    <name type="scientific">Sphingomonas jinjuensis</name>
    <dbReference type="NCBI Taxonomy" id="535907"/>
    <lineage>
        <taxon>Bacteria</taxon>
        <taxon>Pseudomonadati</taxon>
        <taxon>Pseudomonadota</taxon>
        <taxon>Alphaproteobacteria</taxon>
        <taxon>Sphingomonadales</taxon>
        <taxon>Sphingomonadaceae</taxon>
        <taxon>Sphingomonas</taxon>
    </lineage>
</organism>
<evidence type="ECO:0000256" key="3">
    <source>
        <dbReference type="ARBA" id="ARBA00022801"/>
    </source>
</evidence>
<feature type="binding site" evidence="7">
    <location>
        <begin position="303"/>
        <end position="305"/>
    </location>
    <ligand>
        <name>substrate</name>
    </ligand>
</feature>
<protein>
    <submittedName>
        <fullName evidence="10">N-acetylglucosamine-6-phosphate deacetylase</fullName>
        <ecNumber evidence="10">3.5.1.25</ecNumber>
    </submittedName>
</protein>
<feature type="binding site" evidence="8">
    <location>
        <position position="191"/>
    </location>
    <ligand>
        <name>Zn(2+)</name>
        <dbReference type="ChEBI" id="CHEBI:29105"/>
    </ligand>
</feature>
<evidence type="ECO:0000256" key="7">
    <source>
        <dbReference type="PIRSR" id="PIRSR038994-2"/>
    </source>
</evidence>
<dbReference type="Gene3D" id="2.30.40.10">
    <property type="entry name" value="Urease, subunit C, domain 1"/>
    <property type="match status" value="1"/>
</dbReference>
<dbReference type="InterPro" id="IPR032466">
    <property type="entry name" value="Metal_Hydrolase"/>
</dbReference>
<accession>A0A840F868</accession>
<comment type="similarity">
    <text evidence="1 5">Belongs to the metallo-dependent hydrolases superfamily. NagA family.</text>
</comment>
<dbReference type="InterPro" id="IPR003764">
    <property type="entry name" value="GlcNAc_6-P_deAcase"/>
</dbReference>
<gene>
    <name evidence="10" type="ORF">GGQ80_001825</name>
</gene>
<feature type="binding site" evidence="7">
    <location>
        <position position="138"/>
    </location>
    <ligand>
        <name>substrate</name>
    </ligand>
</feature>
<dbReference type="PANTHER" id="PTHR11113:SF14">
    <property type="entry name" value="N-ACETYLGLUCOSAMINE-6-PHOSPHATE DEACETYLASE"/>
    <property type="match status" value="1"/>
</dbReference>
<dbReference type="EC" id="3.5.1.25" evidence="10"/>
<dbReference type="NCBIfam" id="TIGR00221">
    <property type="entry name" value="nagA"/>
    <property type="match status" value="1"/>
</dbReference>
<dbReference type="Gene3D" id="3.20.20.140">
    <property type="entry name" value="Metal-dependent hydrolases"/>
    <property type="match status" value="1"/>
</dbReference>
<dbReference type="CDD" id="cd00854">
    <property type="entry name" value="NagA"/>
    <property type="match status" value="1"/>
</dbReference>
<evidence type="ECO:0000313" key="10">
    <source>
        <dbReference type="EMBL" id="MBB4153919.1"/>
    </source>
</evidence>
<feature type="binding site" evidence="8">
    <location>
        <position position="212"/>
    </location>
    <ligand>
        <name>Zn(2+)</name>
        <dbReference type="ChEBI" id="CHEBI:29105"/>
    </ligand>
</feature>
<evidence type="ECO:0000256" key="1">
    <source>
        <dbReference type="ARBA" id="ARBA00010716"/>
    </source>
</evidence>
<dbReference type="GO" id="GO:0046872">
    <property type="term" value="F:metal ion binding"/>
    <property type="evidence" value="ECO:0007669"/>
    <property type="project" value="UniProtKB-KW"/>
</dbReference>
<feature type="binding site" evidence="7">
    <location>
        <begin position="215"/>
        <end position="216"/>
    </location>
    <ligand>
        <name>substrate</name>
    </ligand>
</feature>
<dbReference type="PANTHER" id="PTHR11113">
    <property type="entry name" value="N-ACETYLGLUCOSAMINE-6-PHOSPHATE DEACETYLASE"/>
    <property type="match status" value="1"/>
</dbReference>
<evidence type="ECO:0000259" key="9">
    <source>
        <dbReference type="Pfam" id="PF01979"/>
    </source>
</evidence>
<feature type="binding site" evidence="7">
    <location>
        <position position="247"/>
    </location>
    <ligand>
        <name>substrate</name>
    </ligand>
</feature>
<reference evidence="10 11" key="1">
    <citation type="submission" date="2020-08" db="EMBL/GenBank/DDBJ databases">
        <title>Genomic Encyclopedia of Type Strains, Phase IV (KMG-IV): sequencing the most valuable type-strain genomes for metagenomic binning, comparative biology and taxonomic classification.</title>
        <authorList>
            <person name="Goeker M."/>
        </authorList>
    </citation>
    <scope>NUCLEOTIDE SEQUENCE [LARGE SCALE GENOMIC DNA]</scope>
    <source>
        <strain evidence="10 11">YC6723</strain>
    </source>
</reference>
<evidence type="ECO:0000313" key="11">
    <source>
        <dbReference type="Proteomes" id="UP000529795"/>
    </source>
</evidence>
<dbReference type="InterPro" id="IPR011059">
    <property type="entry name" value="Metal-dep_hydrolase_composite"/>
</dbReference>
<evidence type="ECO:0000256" key="2">
    <source>
        <dbReference type="ARBA" id="ARBA00022723"/>
    </source>
</evidence>
<evidence type="ECO:0000256" key="8">
    <source>
        <dbReference type="PIRSR" id="PIRSR038994-3"/>
    </source>
</evidence>
<evidence type="ECO:0000256" key="5">
    <source>
        <dbReference type="PIRNR" id="PIRNR038994"/>
    </source>
</evidence>
<dbReference type="AlphaFoldDB" id="A0A840F868"/>
<sequence length="377" mass="39207">MTTHRFANGHVITAHAVLDAAAITVDADRITTVEPLTDSADAVDLDGGWIFPGFIDTQVNGGGSVLFNDDTSVDGIAAIGTAHARFGTTGFLPTLISDHPDRIALALEASDAAIAAGVPGVLGVHIEGPFLAPARKGIHDEARFRRLDDEMVALLTRPHRGTVMVTIAPELAEPRHIAALHAAGVRVSAGHTEVDYDGALAAFDAGVTGITHLFNAMHPMLGRAPGLVGAALDDERPWCGIIVDGVHVSPTMLRIAIAARGPDGFMLVTDAMPSVGAAEKDFMLQGRQIRVADGICSYADGTLAGSDLDMAQAVANSVHLLGLAPDIVARMASANPAAFLGRAQELGTLAPGQRADWVQLAADFTPRGTWIEGKQVA</sequence>
<feature type="binding site" evidence="7">
    <location>
        <position position="223"/>
    </location>
    <ligand>
        <name>substrate</name>
    </ligand>
</feature>
<dbReference type="EMBL" id="JACIEV010000004">
    <property type="protein sequence ID" value="MBB4153919.1"/>
    <property type="molecule type" value="Genomic_DNA"/>
</dbReference>
<dbReference type="SUPFAM" id="SSF51556">
    <property type="entry name" value="Metallo-dependent hydrolases"/>
    <property type="match status" value="1"/>
</dbReference>
<feature type="domain" description="Amidohydrolase-related" evidence="9">
    <location>
        <begin position="50"/>
        <end position="376"/>
    </location>
</feature>
<feature type="active site" description="Proton donor/acceptor" evidence="6">
    <location>
        <position position="270"/>
    </location>
</feature>
<comment type="cofactor">
    <cofactor evidence="8">
        <name>a divalent metal cation</name>
        <dbReference type="ChEBI" id="CHEBI:60240"/>
    </cofactor>
    <text evidence="8">Binds 1 divalent metal cation per subunit.</text>
</comment>
<proteinExistence type="inferred from homology"/>
<evidence type="ECO:0000256" key="6">
    <source>
        <dbReference type="PIRSR" id="PIRSR038994-1"/>
    </source>
</evidence>
<dbReference type="SUPFAM" id="SSF51338">
    <property type="entry name" value="Composite domain of metallo-dependent hydrolases"/>
    <property type="match status" value="1"/>
</dbReference>
<name>A0A840F868_9SPHN</name>
<keyword evidence="11" id="KW-1185">Reference proteome</keyword>
<dbReference type="Pfam" id="PF01979">
    <property type="entry name" value="Amidohydro_1"/>
    <property type="match status" value="1"/>
</dbReference>
<dbReference type="Proteomes" id="UP000529795">
    <property type="component" value="Unassembled WGS sequence"/>
</dbReference>
<dbReference type="GO" id="GO:0008448">
    <property type="term" value="F:N-acetylglucosamine-6-phosphate deacetylase activity"/>
    <property type="evidence" value="ECO:0007669"/>
    <property type="project" value="UniProtKB-EC"/>
</dbReference>
<keyword evidence="3 5" id="KW-0378">Hydrolase</keyword>
<dbReference type="GO" id="GO:0006046">
    <property type="term" value="P:N-acetylglucosamine catabolic process"/>
    <property type="evidence" value="ECO:0007669"/>
    <property type="project" value="TreeGrafter"/>
</dbReference>
<evidence type="ECO:0000256" key="4">
    <source>
        <dbReference type="ARBA" id="ARBA00023277"/>
    </source>
</evidence>
<dbReference type="RefSeq" id="WP_183983921.1">
    <property type="nucleotide sequence ID" value="NZ_JACIEV010000004.1"/>
</dbReference>
<dbReference type="InterPro" id="IPR006680">
    <property type="entry name" value="Amidohydro-rel"/>
</dbReference>
<feature type="binding site" evidence="8">
    <location>
        <position position="127"/>
    </location>
    <ligand>
        <name>Zn(2+)</name>
        <dbReference type="ChEBI" id="CHEBI:29105"/>
    </ligand>
</feature>
<comment type="caution">
    <text evidence="10">The sequence shown here is derived from an EMBL/GenBank/DDBJ whole genome shotgun (WGS) entry which is preliminary data.</text>
</comment>